<evidence type="ECO:0000256" key="1">
    <source>
        <dbReference type="ARBA" id="ARBA00004651"/>
    </source>
</evidence>
<keyword evidence="4" id="KW-1003">Cell membrane</keyword>
<feature type="transmembrane region" description="Helical" evidence="8">
    <location>
        <begin position="12"/>
        <end position="35"/>
    </location>
</feature>
<accession>A0AA41Z774</accession>
<keyword evidence="6 8" id="KW-1133">Transmembrane helix</keyword>
<comment type="subcellular location">
    <subcellularLocation>
        <location evidence="1 8">Cell membrane</location>
        <topology evidence="1 8">Multi-pass membrane protein</topology>
    </subcellularLocation>
</comment>
<keyword evidence="11" id="KW-1185">Reference proteome</keyword>
<dbReference type="CDD" id="cd06261">
    <property type="entry name" value="TM_PBP2"/>
    <property type="match status" value="1"/>
</dbReference>
<evidence type="ECO:0000256" key="3">
    <source>
        <dbReference type="ARBA" id="ARBA00022448"/>
    </source>
</evidence>
<dbReference type="InterPro" id="IPR000515">
    <property type="entry name" value="MetI-like"/>
</dbReference>
<feature type="transmembrane region" description="Helical" evidence="8">
    <location>
        <begin position="111"/>
        <end position="136"/>
    </location>
</feature>
<feature type="domain" description="ABC transmembrane type-1" evidence="9">
    <location>
        <begin position="74"/>
        <end position="281"/>
    </location>
</feature>
<feature type="transmembrane region" description="Helical" evidence="8">
    <location>
        <begin position="265"/>
        <end position="285"/>
    </location>
</feature>
<gene>
    <name evidence="10" type="ORF">M8523_21140</name>
</gene>
<evidence type="ECO:0000256" key="2">
    <source>
        <dbReference type="ARBA" id="ARBA00007069"/>
    </source>
</evidence>
<evidence type="ECO:0000256" key="4">
    <source>
        <dbReference type="ARBA" id="ARBA00022475"/>
    </source>
</evidence>
<dbReference type="InterPro" id="IPR035906">
    <property type="entry name" value="MetI-like_sf"/>
</dbReference>
<protein>
    <submittedName>
        <fullName evidence="10">ABC transporter permease</fullName>
    </submittedName>
</protein>
<reference evidence="10" key="1">
    <citation type="submission" date="2022-05" db="EMBL/GenBank/DDBJ databases">
        <authorList>
            <person name="Pankratov T."/>
        </authorList>
    </citation>
    <scope>NUCLEOTIDE SEQUENCE</scope>
    <source>
        <strain evidence="10">BP6-180914</strain>
    </source>
</reference>
<organism evidence="10 11">
    <name type="scientific">Lichenifustis flavocetrariae</name>
    <dbReference type="NCBI Taxonomy" id="2949735"/>
    <lineage>
        <taxon>Bacteria</taxon>
        <taxon>Pseudomonadati</taxon>
        <taxon>Pseudomonadota</taxon>
        <taxon>Alphaproteobacteria</taxon>
        <taxon>Hyphomicrobiales</taxon>
        <taxon>Lichenihabitantaceae</taxon>
        <taxon>Lichenifustis</taxon>
    </lineage>
</organism>
<dbReference type="SUPFAM" id="SSF161098">
    <property type="entry name" value="MetI-like"/>
    <property type="match status" value="1"/>
</dbReference>
<dbReference type="EMBL" id="JAMOIM010000016">
    <property type="protein sequence ID" value="MCW6510527.1"/>
    <property type="molecule type" value="Genomic_DNA"/>
</dbReference>
<keyword evidence="5 8" id="KW-0812">Transmembrane</keyword>
<proteinExistence type="inferred from homology"/>
<dbReference type="PANTHER" id="PTHR42929:SF1">
    <property type="entry name" value="INNER MEMBRANE ABC TRANSPORTER PERMEASE PROTEIN YDCU-RELATED"/>
    <property type="match status" value="1"/>
</dbReference>
<evidence type="ECO:0000259" key="9">
    <source>
        <dbReference type="PROSITE" id="PS50928"/>
    </source>
</evidence>
<comment type="similarity">
    <text evidence="2">Belongs to the binding-protein-dependent transport system permease family. CysTW subfamily.</text>
</comment>
<dbReference type="Gene3D" id="1.10.3720.10">
    <property type="entry name" value="MetI-like"/>
    <property type="match status" value="1"/>
</dbReference>
<dbReference type="GO" id="GO:0005886">
    <property type="term" value="C:plasma membrane"/>
    <property type="evidence" value="ECO:0007669"/>
    <property type="project" value="UniProtKB-SubCell"/>
</dbReference>
<name>A0AA41Z774_9HYPH</name>
<keyword evidence="7 8" id="KW-0472">Membrane</keyword>
<evidence type="ECO:0000256" key="6">
    <source>
        <dbReference type="ARBA" id="ARBA00022989"/>
    </source>
</evidence>
<feature type="transmembrane region" description="Helical" evidence="8">
    <location>
        <begin position="73"/>
        <end position="99"/>
    </location>
</feature>
<feature type="transmembrane region" description="Helical" evidence="8">
    <location>
        <begin position="156"/>
        <end position="180"/>
    </location>
</feature>
<dbReference type="RefSeq" id="WP_282586904.1">
    <property type="nucleotide sequence ID" value="NZ_JAMOIM010000016.1"/>
</dbReference>
<keyword evidence="3 8" id="KW-0813">Transport</keyword>
<dbReference type="AlphaFoldDB" id="A0AA41Z774"/>
<dbReference type="Proteomes" id="UP001165667">
    <property type="component" value="Unassembled WGS sequence"/>
</dbReference>
<dbReference type="PROSITE" id="PS50928">
    <property type="entry name" value="ABC_TM1"/>
    <property type="match status" value="1"/>
</dbReference>
<sequence length="294" mass="32879">MTALVQRYGGALTGIIIALTAFWLLAMVILPNLILLEFSFRPYIPVDQMGGPNDHYTLANYATFFTSPIHLQIFGLTVFYSSVVTLICLVLAYPLAYFLAKVSTPRNAGTWFLLLLIPLWVSEVLRSFAWSIILAYQGPLNAALHGLGLIDKGIRWRTGFNGVLIGLVYTYVLFMVFPIYNAIQSLDTNQIEAAQDLGAPLWRIHWRVVIPHAKPGIGSGCIMVFMLSAGSILVPSILGSTTSRWFTEIIQQWFFESVDWNTGSAYAFLLLVLCTVFVSLMMRMLNVRLVDIAR</sequence>
<dbReference type="Pfam" id="PF00528">
    <property type="entry name" value="BPD_transp_1"/>
    <property type="match status" value="1"/>
</dbReference>
<dbReference type="PANTHER" id="PTHR42929">
    <property type="entry name" value="INNER MEMBRANE ABC TRANSPORTER PERMEASE PROTEIN YDCU-RELATED-RELATED"/>
    <property type="match status" value="1"/>
</dbReference>
<evidence type="ECO:0000313" key="10">
    <source>
        <dbReference type="EMBL" id="MCW6510527.1"/>
    </source>
</evidence>
<dbReference type="GO" id="GO:0055085">
    <property type="term" value="P:transmembrane transport"/>
    <property type="evidence" value="ECO:0007669"/>
    <property type="project" value="InterPro"/>
</dbReference>
<evidence type="ECO:0000256" key="5">
    <source>
        <dbReference type="ARBA" id="ARBA00022692"/>
    </source>
</evidence>
<evidence type="ECO:0000256" key="8">
    <source>
        <dbReference type="RuleBase" id="RU363032"/>
    </source>
</evidence>
<evidence type="ECO:0000256" key="7">
    <source>
        <dbReference type="ARBA" id="ARBA00023136"/>
    </source>
</evidence>
<evidence type="ECO:0000313" key="11">
    <source>
        <dbReference type="Proteomes" id="UP001165667"/>
    </source>
</evidence>
<feature type="transmembrane region" description="Helical" evidence="8">
    <location>
        <begin position="217"/>
        <end position="238"/>
    </location>
</feature>
<comment type="caution">
    <text evidence="10">The sequence shown here is derived from an EMBL/GenBank/DDBJ whole genome shotgun (WGS) entry which is preliminary data.</text>
</comment>